<protein>
    <recommendedName>
        <fullName evidence="2">2EXR domain-containing protein</fullName>
    </recommendedName>
</protein>
<organism evidence="3 4">
    <name type="scientific">Aureobasidium melanogenum (strain CBS 110374)</name>
    <name type="common">Aureobasidium pullulans var. melanogenum</name>
    <dbReference type="NCBI Taxonomy" id="1043003"/>
    <lineage>
        <taxon>Eukaryota</taxon>
        <taxon>Fungi</taxon>
        <taxon>Dikarya</taxon>
        <taxon>Ascomycota</taxon>
        <taxon>Pezizomycotina</taxon>
        <taxon>Dothideomycetes</taxon>
        <taxon>Dothideomycetidae</taxon>
        <taxon>Dothideales</taxon>
        <taxon>Saccotheciaceae</taxon>
        <taxon>Aureobasidium</taxon>
    </lineage>
</organism>
<evidence type="ECO:0000259" key="2">
    <source>
        <dbReference type="Pfam" id="PF20150"/>
    </source>
</evidence>
<dbReference type="PANTHER" id="PTHR42085">
    <property type="entry name" value="F-BOX DOMAIN-CONTAINING PROTEIN"/>
    <property type="match status" value="1"/>
</dbReference>
<dbReference type="PANTHER" id="PTHR42085:SF2">
    <property type="entry name" value="F-BOX DOMAIN-CONTAINING PROTEIN"/>
    <property type="match status" value="1"/>
</dbReference>
<name>A0A074W1A5_AURM1</name>
<gene>
    <name evidence="3" type="ORF">M437DRAFT_62762</name>
</gene>
<evidence type="ECO:0000313" key="4">
    <source>
        <dbReference type="Proteomes" id="UP000030672"/>
    </source>
</evidence>
<proteinExistence type="predicted"/>
<sequence length="352" mass="41301">MQPTEELGPPSPAVSIEVPRSPSLPGDGTPLWDNMSLPSGPSPKVSVPDSNMDLERWAKRGFSEDLALPPRQIEKPFRFLDLPAEIRNMIYELLYYKKPRVRSCDTVYHYCHWDCTCHNYLSTMKRQWRFPPIASVNRRTRQESVSLYCAITDFDWYWDPSMIESNHLPLAELLKFLQTVFDFAARHSLEIKSIVVRSPYECHPGTFALDFIEEAVRFLAPLRKSLDQTGRVHPSLREFKLTRASPLARRLFKFAGSLQQHELEDREEMRFELRYFLYDDPDGSELITHIDKIEEDHKWVENWLRNKKIREDRAANKKKGPERWNGVLRSRSAKAEGPERWNGVLRNRLTKD</sequence>
<dbReference type="RefSeq" id="XP_040883591.1">
    <property type="nucleotide sequence ID" value="XM_041024138.1"/>
</dbReference>
<keyword evidence="4" id="KW-1185">Reference proteome</keyword>
<evidence type="ECO:0000256" key="1">
    <source>
        <dbReference type="SAM" id="MobiDB-lite"/>
    </source>
</evidence>
<evidence type="ECO:0000313" key="3">
    <source>
        <dbReference type="EMBL" id="KEQ66568.1"/>
    </source>
</evidence>
<feature type="domain" description="2EXR" evidence="2">
    <location>
        <begin position="78"/>
        <end position="145"/>
    </location>
</feature>
<dbReference type="GeneID" id="63917511"/>
<feature type="region of interest" description="Disordered" evidence="1">
    <location>
        <begin position="1"/>
        <end position="50"/>
    </location>
</feature>
<dbReference type="AlphaFoldDB" id="A0A074W1A5"/>
<dbReference type="HOGENOM" id="CLU_765008_0_0_1"/>
<dbReference type="InterPro" id="IPR038883">
    <property type="entry name" value="AN11006-like"/>
</dbReference>
<dbReference type="EMBL" id="KL584825">
    <property type="protein sequence ID" value="KEQ66568.1"/>
    <property type="molecule type" value="Genomic_DNA"/>
</dbReference>
<reference evidence="3 4" key="1">
    <citation type="journal article" date="2014" name="BMC Genomics">
        <title>Genome sequencing of four Aureobasidium pullulans varieties: biotechnological potential, stress tolerance, and description of new species.</title>
        <authorList>
            <person name="Gostin Ar C."/>
            <person name="Ohm R.A."/>
            <person name="Kogej T."/>
            <person name="Sonjak S."/>
            <person name="Turk M."/>
            <person name="Zajc J."/>
            <person name="Zalar P."/>
            <person name="Grube M."/>
            <person name="Sun H."/>
            <person name="Han J."/>
            <person name="Sharma A."/>
            <person name="Chiniquy J."/>
            <person name="Ngan C.Y."/>
            <person name="Lipzen A."/>
            <person name="Barry K."/>
            <person name="Grigoriev I.V."/>
            <person name="Gunde-Cimerman N."/>
        </authorList>
    </citation>
    <scope>NUCLEOTIDE SEQUENCE [LARGE SCALE GENOMIC DNA]</scope>
    <source>
        <strain evidence="3 4">CBS 110374</strain>
    </source>
</reference>
<dbReference type="Proteomes" id="UP000030672">
    <property type="component" value="Unassembled WGS sequence"/>
</dbReference>
<accession>A0A074W1A5</accession>
<dbReference type="Pfam" id="PF20150">
    <property type="entry name" value="2EXR"/>
    <property type="match status" value="1"/>
</dbReference>
<dbReference type="InterPro" id="IPR045518">
    <property type="entry name" value="2EXR"/>
</dbReference>